<gene>
    <name evidence="9" type="ORF">FHS74_005386</name>
</gene>
<protein>
    <submittedName>
        <fullName evidence="9">Putative ABC transport system permease protein</fullName>
    </submittedName>
</protein>
<dbReference type="Proteomes" id="UP000539175">
    <property type="component" value="Unassembled WGS sequence"/>
</dbReference>
<evidence type="ECO:0000256" key="4">
    <source>
        <dbReference type="ARBA" id="ARBA00022989"/>
    </source>
</evidence>
<feature type="transmembrane region" description="Helical" evidence="6">
    <location>
        <begin position="286"/>
        <end position="310"/>
    </location>
</feature>
<feature type="transmembrane region" description="Helical" evidence="6">
    <location>
        <begin position="331"/>
        <end position="359"/>
    </location>
</feature>
<feature type="transmembrane region" description="Helical" evidence="6">
    <location>
        <begin position="691"/>
        <end position="716"/>
    </location>
</feature>
<feature type="domain" description="MacB-like periplasmic core" evidence="8">
    <location>
        <begin position="20"/>
        <end position="241"/>
    </location>
</feature>
<sequence length="815" mass="88037">MLGNFLKVAVRVLVRQRLYTVLNILGLALGIATAAMIGLFVWHEMHYDGFFTHADRIYRMVRTYQTPSGAPMTVAAQAKPLGSALARDFPEMEAVVRVASHGVAVRRDGAVFEARVTVADPDYFRLFDWPFLAGDAAAAVAAPGTVVLTQTSARKYFGTDDAMGRTLTLTSGATLTVTGVIRDLPSNTVFHLEMLTNIATRFNDGWDAMFATADGEWSHSFLRTYLLLKPGVDPAAMTARLPDFLQTRMKDYLNETTGKPNIRLALQPLTRVHVDNISDDGVPLPVLMTFVGIALLVLGIAMVNFVNLSTARSSLRAREVAIRKTLGGRRGALVAQFLAESLLLSFISGILALALVELAMPRFMGLLGLHMDQRFLSSWWVAAVTLPLVVLVGLLGGLYPALVLSRPRPGDLLKGGKAAAGGGRLRGTLVVIQFAAAIVLVIFTIIVVQQTRYASTQRLGFLPENVVLLRGLDSPQGHAHQDALRQALLRVPGVMQAGATMAPPADGSDWFSTFHMPDVPKDGWMRLRAEGVDMGYMETLGIHLLAGRLFDPAHAVDTMLDRGEPPEDDDAPVGGTIILSSLTVSRLGLGTPEQAIGKTLVMGERTGMTIVGVVDDVQFSTAREVLEPTVYVIYPQHVDAMAVRVAAGSGPATLAAIDDAWRRLYPDLPVKREFMDDNIRSAYAGERQQSLLLATFAGLAILIACLGLFGLAAFTAERRTKEIGLRKVLGASVPDIVRLLVWQFSKPVLVATLVAWPVAWLVTGRWLGGFVYRVSQDPLVFAVAGLAALLVAWVTVAGHAARVAAAKPVNALRYE</sequence>
<dbReference type="EMBL" id="JACIIZ010000020">
    <property type="protein sequence ID" value="MBB6254795.1"/>
    <property type="molecule type" value="Genomic_DNA"/>
</dbReference>
<comment type="subcellular location">
    <subcellularLocation>
        <location evidence="1">Cell membrane</location>
        <topology evidence="1">Multi-pass membrane protein</topology>
    </subcellularLocation>
</comment>
<evidence type="ECO:0000256" key="6">
    <source>
        <dbReference type="SAM" id="Phobius"/>
    </source>
</evidence>
<dbReference type="Pfam" id="PF12704">
    <property type="entry name" value="MacB_PCD"/>
    <property type="match status" value="1"/>
</dbReference>
<feature type="transmembrane region" description="Helical" evidence="6">
    <location>
        <begin position="21"/>
        <end position="42"/>
    </location>
</feature>
<dbReference type="PANTHER" id="PTHR30572">
    <property type="entry name" value="MEMBRANE COMPONENT OF TRANSPORTER-RELATED"/>
    <property type="match status" value="1"/>
</dbReference>
<name>A0A7X0B302_9PROT</name>
<keyword evidence="2" id="KW-1003">Cell membrane</keyword>
<dbReference type="RefSeq" id="WP_184807319.1">
    <property type="nucleotide sequence ID" value="NZ_JACIIZ010000020.1"/>
</dbReference>
<comment type="caution">
    <text evidence="9">The sequence shown here is derived from an EMBL/GenBank/DDBJ whole genome shotgun (WGS) entry which is preliminary data.</text>
</comment>
<keyword evidence="4 6" id="KW-1133">Transmembrane helix</keyword>
<feature type="transmembrane region" description="Helical" evidence="6">
    <location>
        <begin position="379"/>
        <end position="404"/>
    </location>
</feature>
<evidence type="ECO:0000313" key="9">
    <source>
        <dbReference type="EMBL" id="MBB6254795.1"/>
    </source>
</evidence>
<evidence type="ECO:0000256" key="3">
    <source>
        <dbReference type="ARBA" id="ARBA00022692"/>
    </source>
</evidence>
<dbReference type="GO" id="GO:0005886">
    <property type="term" value="C:plasma membrane"/>
    <property type="evidence" value="ECO:0007669"/>
    <property type="project" value="UniProtKB-SubCell"/>
</dbReference>
<evidence type="ECO:0000256" key="1">
    <source>
        <dbReference type="ARBA" id="ARBA00004651"/>
    </source>
</evidence>
<evidence type="ECO:0000259" key="8">
    <source>
        <dbReference type="Pfam" id="PF12704"/>
    </source>
</evidence>
<feature type="transmembrane region" description="Helical" evidence="6">
    <location>
        <begin position="748"/>
        <end position="767"/>
    </location>
</feature>
<accession>A0A7X0B302</accession>
<feature type="domain" description="ABC3 transporter permease C-terminal" evidence="7">
    <location>
        <begin position="293"/>
        <end position="406"/>
    </location>
</feature>
<dbReference type="GO" id="GO:0022857">
    <property type="term" value="F:transmembrane transporter activity"/>
    <property type="evidence" value="ECO:0007669"/>
    <property type="project" value="TreeGrafter"/>
</dbReference>
<feature type="transmembrane region" description="Helical" evidence="6">
    <location>
        <begin position="425"/>
        <end position="448"/>
    </location>
</feature>
<evidence type="ECO:0000256" key="5">
    <source>
        <dbReference type="ARBA" id="ARBA00023136"/>
    </source>
</evidence>
<dbReference type="AlphaFoldDB" id="A0A7X0B302"/>
<reference evidence="9 10" key="1">
    <citation type="submission" date="2020-08" db="EMBL/GenBank/DDBJ databases">
        <title>Genomic Encyclopedia of Type Strains, Phase IV (KMG-IV): sequencing the most valuable type-strain genomes for metagenomic binning, comparative biology and taxonomic classification.</title>
        <authorList>
            <person name="Goeker M."/>
        </authorList>
    </citation>
    <scope>NUCLEOTIDE SEQUENCE [LARGE SCALE GENOMIC DNA]</scope>
    <source>
        <strain evidence="9 10">DSM 22198</strain>
    </source>
</reference>
<keyword evidence="3 6" id="KW-0812">Transmembrane</keyword>
<dbReference type="InterPro" id="IPR025857">
    <property type="entry name" value="MacB_PCD"/>
</dbReference>
<dbReference type="InterPro" id="IPR050250">
    <property type="entry name" value="Macrolide_Exporter_MacB"/>
</dbReference>
<feature type="transmembrane region" description="Helical" evidence="6">
    <location>
        <begin position="779"/>
        <end position="798"/>
    </location>
</feature>
<keyword evidence="10" id="KW-1185">Reference proteome</keyword>
<evidence type="ECO:0000313" key="10">
    <source>
        <dbReference type="Proteomes" id="UP000539175"/>
    </source>
</evidence>
<dbReference type="PANTHER" id="PTHR30572:SF18">
    <property type="entry name" value="ABC-TYPE MACROLIDE FAMILY EXPORT SYSTEM PERMEASE COMPONENT 2"/>
    <property type="match status" value="1"/>
</dbReference>
<keyword evidence="5 6" id="KW-0472">Membrane</keyword>
<evidence type="ECO:0000256" key="2">
    <source>
        <dbReference type="ARBA" id="ARBA00022475"/>
    </source>
</evidence>
<evidence type="ECO:0000259" key="7">
    <source>
        <dbReference type="Pfam" id="PF02687"/>
    </source>
</evidence>
<feature type="domain" description="ABC3 transporter permease C-terminal" evidence="7">
    <location>
        <begin position="695"/>
        <end position="803"/>
    </location>
</feature>
<dbReference type="Pfam" id="PF02687">
    <property type="entry name" value="FtsX"/>
    <property type="match status" value="2"/>
</dbReference>
<dbReference type="InterPro" id="IPR003838">
    <property type="entry name" value="ABC3_permease_C"/>
</dbReference>
<organism evidence="9 10">
    <name type="scientific">Nitrospirillum iridis</name>
    <dbReference type="NCBI Taxonomy" id="765888"/>
    <lineage>
        <taxon>Bacteria</taxon>
        <taxon>Pseudomonadati</taxon>
        <taxon>Pseudomonadota</taxon>
        <taxon>Alphaproteobacteria</taxon>
        <taxon>Rhodospirillales</taxon>
        <taxon>Azospirillaceae</taxon>
        <taxon>Nitrospirillum</taxon>
    </lineage>
</organism>
<proteinExistence type="predicted"/>